<evidence type="ECO:0000256" key="9">
    <source>
        <dbReference type="RuleBase" id="RU362114"/>
    </source>
</evidence>
<dbReference type="FunFam" id="1.25.40.20:FF:000009">
    <property type="entry name" value="Poly [ADP-ribose] polymerase"/>
    <property type="match status" value="1"/>
</dbReference>
<evidence type="ECO:0000313" key="12">
    <source>
        <dbReference type="EMBL" id="CAD7621092.1"/>
    </source>
</evidence>
<feature type="repeat" description="ANK" evidence="8">
    <location>
        <begin position="367"/>
        <end position="402"/>
    </location>
</feature>
<keyword evidence="6 8" id="KW-0040">ANK repeat</keyword>
<dbReference type="Pfam" id="PF00644">
    <property type="entry name" value="PARP"/>
    <property type="match status" value="1"/>
</dbReference>
<feature type="repeat" description="ANK" evidence="8">
    <location>
        <begin position="247"/>
        <end position="279"/>
    </location>
</feature>
<evidence type="ECO:0000259" key="10">
    <source>
        <dbReference type="PROSITE" id="PS50105"/>
    </source>
</evidence>
<name>A0A7R9KFB1_9ACAR</name>
<feature type="repeat" description="ANK" evidence="8">
    <location>
        <begin position="564"/>
        <end position="596"/>
    </location>
</feature>
<keyword evidence="3" id="KW-1052">Target cell membrane</keyword>
<dbReference type="Pfam" id="PF00023">
    <property type="entry name" value="Ank"/>
    <property type="match status" value="2"/>
</dbReference>
<dbReference type="SUPFAM" id="SSF56399">
    <property type="entry name" value="ADP-ribosylation"/>
    <property type="match status" value="1"/>
</dbReference>
<accession>A0A7R9KFB1</accession>
<dbReference type="EMBL" id="OC855047">
    <property type="protein sequence ID" value="CAD7621092.1"/>
    <property type="molecule type" value="Genomic_DNA"/>
</dbReference>
<keyword evidence="4" id="KW-0677">Repeat</keyword>
<dbReference type="PROSITE" id="PS51059">
    <property type="entry name" value="PARP_CATALYTIC"/>
    <property type="match status" value="1"/>
</dbReference>
<feature type="repeat" description="ANK" evidence="8">
    <location>
        <begin position="403"/>
        <end position="435"/>
    </location>
</feature>
<dbReference type="PROSITE" id="PS50105">
    <property type="entry name" value="SAM_DOMAIN"/>
    <property type="match status" value="1"/>
</dbReference>
<dbReference type="Gene3D" id="3.90.228.10">
    <property type="match status" value="1"/>
</dbReference>
<organism evidence="12">
    <name type="scientific">Medioppia subpectinata</name>
    <dbReference type="NCBI Taxonomy" id="1979941"/>
    <lineage>
        <taxon>Eukaryota</taxon>
        <taxon>Metazoa</taxon>
        <taxon>Ecdysozoa</taxon>
        <taxon>Arthropoda</taxon>
        <taxon>Chelicerata</taxon>
        <taxon>Arachnida</taxon>
        <taxon>Acari</taxon>
        <taxon>Acariformes</taxon>
        <taxon>Sarcoptiformes</taxon>
        <taxon>Oribatida</taxon>
        <taxon>Brachypylina</taxon>
        <taxon>Oppioidea</taxon>
        <taxon>Oppiidae</taxon>
        <taxon>Medioppia</taxon>
    </lineage>
</organism>
<dbReference type="GO" id="GO:0044231">
    <property type="term" value="C:host cell presynaptic membrane"/>
    <property type="evidence" value="ECO:0007669"/>
    <property type="project" value="UniProtKB-KW"/>
</dbReference>
<dbReference type="PANTHER" id="PTHR24123">
    <property type="entry name" value="ANKYRIN REPEAT-CONTAINING"/>
    <property type="match status" value="1"/>
</dbReference>
<evidence type="ECO:0000256" key="3">
    <source>
        <dbReference type="ARBA" id="ARBA00022537"/>
    </source>
</evidence>
<dbReference type="FunFam" id="1.25.40.20:FF:000356">
    <property type="entry name" value="Poly [ADP-ribose] polymerase"/>
    <property type="match status" value="1"/>
</dbReference>
<feature type="repeat" description="ANK" evidence="8">
    <location>
        <begin position="214"/>
        <end position="246"/>
    </location>
</feature>
<gene>
    <name evidence="12" type="ORF">OSB1V03_LOCUS1569</name>
</gene>
<dbReference type="EC" id="2.4.2.-" evidence="9"/>
<feature type="repeat" description="ANK" evidence="8">
    <location>
        <begin position="436"/>
        <end position="468"/>
    </location>
</feature>
<keyword evidence="9" id="KW-0328">Glycosyltransferase</keyword>
<evidence type="ECO:0000256" key="5">
    <source>
        <dbReference type="ARBA" id="ARBA00023028"/>
    </source>
</evidence>
<dbReference type="SUPFAM" id="SSF48403">
    <property type="entry name" value="Ankyrin repeat"/>
    <property type="match status" value="3"/>
</dbReference>
<dbReference type="Pfam" id="PF07647">
    <property type="entry name" value="SAM_2"/>
    <property type="match status" value="1"/>
</dbReference>
<evidence type="ECO:0000256" key="6">
    <source>
        <dbReference type="ARBA" id="ARBA00023043"/>
    </source>
</evidence>
<feature type="repeat" description="ANK" evidence="8">
    <location>
        <begin position="717"/>
        <end position="749"/>
    </location>
</feature>
<dbReference type="Gene3D" id="1.25.40.20">
    <property type="entry name" value="Ankyrin repeat-containing domain"/>
    <property type="match status" value="5"/>
</dbReference>
<evidence type="ECO:0000256" key="2">
    <source>
        <dbReference type="ARBA" id="ARBA00022483"/>
    </source>
</evidence>
<feature type="repeat" description="ANK" evidence="8">
    <location>
        <begin position="94"/>
        <end position="126"/>
    </location>
</feature>
<dbReference type="InterPro" id="IPR036770">
    <property type="entry name" value="Ankyrin_rpt-contain_sf"/>
</dbReference>
<proteinExistence type="predicted"/>
<dbReference type="SMART" id="SM00454">
    <property type="entry name" value="SAM"/>
    <property type="match status" value="1"/>
</dbReference>
<dbReference type="InterPro" id="IPR002110">
    <property type="entry name" value="Ankyrin_rpt"/>
</dbReference>
<feature type="repeat" description="ANK" evidence="8">
    <location>
        <begin position="61"/>
        <end position="93"/>
    </location>
</feature>
<evidence type="ECO:0000256" key="7">
    <source>
        <dbReference type="ARBA" id="ARBA00023298"/>
    </source>
</evidence>
<comment type="subcellular location">
    <subcellularLocation>
        <location evidence="1">Target cell membrane</location>
    </subcellularLocation>
</comment>
<protein>
    <recommendedName>
        <fullName evidence="9">Poly [ADP-ribose] polymerase</fullName>
        <shortName evidence="9">PARP</shortName>
        <ecNumber evidence="9">2.4.2.-</ecNumber>
    </recommendedName>
</protein>
<dbReference type="PROSITE" id="PS50088">
    <property type="entry name" value="ANK_REPEAT"/>
    <property type="match status" value="14"/>
</dbReference>
<evidence type="ECO:0000259" key="11">
    <source>
        <dbReference type="PROSITE" id="PS51059"/>
    </source>
</evidence>
<dbReference type="EMBL" id="CAJPIZ010000472">
    <property type="protein sequence ID" value="CAG2101522.1"/>
    <property type="molecule type" value="Genomic_DNA"/>
</dbReference>
<keyword evidence="9" id="KW-0808">Transferase</keyword>
<feature type="repeat" description="ANK" evidence="8">
    <location>
        <begin position="280"/>
        <end position="312"/>
    </location>
</feature>
<dbReference type="Proteomes" id="UP000759131">
    <property type="component" value="Unassembled WGS sequence"/>
</dbReference>
<dbReference type="SUPFAM" id="SSF47769">
    <property type="entry name" value="SAM/Pointed domain"/>
    <property type="match status" value="1"/>
</dbReference>
<dbReference type="PROSITE" id="PS50297">
    <property type="entry name" value="ANK_REP_REGION"/>
    <property type="match status" value="14"/>
</dbReference>
<feature type="repeat" description="ANK" evidence="8">
    <location>
        <begin position="684"/>
        <end position="716"/>
    </location>
</feature>
<dbReference type="InterPro" id="IPR013761">
    <property type="entry name" value="SAM/pointed_sf"/>
</dbReference>
<dbReference type="Gene3D" id="1.10.150.50">
    <property type="entry name" value="Transcription Factor, Ets-1"/>
    <property type="match status" value="1"/>
</dbReference>
<reference evidence="12" key="1">
    <citation type="submission" date="2020-11" db="EMBL/GenBank/DDBJ databases">
        <authorList>
            <person name="Tran Van P."/>
        </authorList>
    </citation>
    <scope>NUCLEOTIDE SEQUENCE</scope>
</reference>
<evidence type="ECO:0000256" key="4">
    <source>
        <dbReference type="ARBA" id="ARBA00022737"/>
    </source>
</evidence>
<feature type="repeat" description="ANK" evidence="8">
    <location>
        <begin position="531"/>
        <end position="563"/>
    </location>
</feature>
<keyword evidence="9" id="KW-0520">NAD</keyword>
<evidence type="ECO:0000256" key="1">
    <source>
        <dbReference type="ARBA" id="ARBA00004175"/>
    </source>
</evidence>
<feature type="domain" description="PARP catalytic" evidence="11">
    <location>
        <begin position="1003"/>
        <end position="1196"/>
    </location>
</feature>
<evidence type="ECO:0000313" key="13">
    <source>
        <dbReference type="Proteomes" id="UP000759131"/>
    </source>
</evidence>
<evidence type="ECO:0000256" key="8">
    <source>
        <dbReference type="PROSITE-ProRule" id="PRU00023"/>
    </source>
</evidence>
<dbReference type="GO" id="GO:0003950">
    <property type="term" value="F:NAD+ poly-ADP-ribosyltransferase activity"/>
    <property type="evidence" value="ECO:0007669"/>
    <property type="project" value="UniProtKB-UniRule"/>
</dbReference>
<dbReference type="CDD" id="cd01438">
    <property type="entry name" value="tankyrase_like"/>
    <property type="match status" value="1"/>
</dbReference>
<dbReference type="GO" id="GO:0044218">
    <property type="term" value="C:other organism cell membrane"/>
    <property type="evidence" value="ECO:0007669"/>
    <property type="project" value="UniProtKB-KW"/>
</dbReference>
<feature type="domain" description="SAM" evidence="10">
    <location>
        <begin position="919"/>
        <end position="982"/>
    </location>
</feature>
<keyword evidence="7" id="KW-1053">Target membrane</keyword>
<keyword evidence="5" id="KW-0528">Neurotoxin</keyword>
<dbReference type="OrthoDB" id="4772757at2759"/>
<sequence>MYSTNSSSKWLPLNPMNDSSPPISYHQLNKELFTACKNGDVIRVKKLINSSNVNIRDTSGRKSTPLHFASGFGRKDIVEYLLSLKANVSAKDDGGLQPLHNASSFGHAEVVELLIKNGADPNAKDNWHFTPLMEAAIKAKIEVCIALLQNSADPNILNADGKSAIDLADPTAKTVLTGEYKKEELLESARNGNEEKLMSLLTPLNVNCQASDGRKSSLLHLASGYNRVNVVKLLLSRGANCHAQDKGGLVPLHNSSSYGHFEVCDILIKAGASVSATDLWQFTPLHEAASKMRVEVCSLLISNGADPYLQNCHDKSAIDIAPTRELQERIAYEYKGHCLLEAILLAEVTKVKKYLTSEMVNFKHPFTGDTPLHYTVLCSHSKRKQICDLLIRKNANLNEKNKDFLSPLHLAADNSRFDVLELLLKHSAKVNILDGLGQTALHRCAREDNVSAAQILLSYGADTTIVSLQGYTAEQLAKDNVQKLLANHRLTSTGDTEYKLLEASKAGELDVVKAILKSYPHLVNCRDLDGRLSTPIHFAAGYNRVNVVEFLLSRNADVSAKDKGGLAPLHNACSYGHLEVAELLIKHKANVNATDLWKFTPLHEASAKGKIDIVKLLLSNGADKDKKNRDGNRAIDLVKETDQDILDLLMGEAAILDAAKKGDLSRLVKLVTAENVNCRDSSGRHSSPLHLAAGYNNIECTQFLIEKGADVNSTDKGGLIPLHNSASYGHIDIAALLIKYNTSVNSTDRWGFTPLHEAAQKSRTQVCALLLAHGSDCYLKNHESQTPLDLATADDVKCLLMDAMAPNSAVSPSSVMLSMTTNAKVLAVNTSPMDQKNTSTTSSNPNLSTTLANLSPQNTMNAIHSDITSIPSALTLLLSQRNSENVNGDISPASGQCADGTSKKTSVHSITNYLPLSTYPSVNMSTFLSDLGLEHLTEVFVSEQISFDILSEMGHEELKLIGVNAYGHRHRLLKGIEKVLLSTHSSAQHLVPLSSGTVMSDLNANDKEFQAVEDEMQTTIREHKDNGHSGGVFNRYNIIKIQRLSNRKLWQRYCHRRKEILEENHDYANERMLFHGSPFLNAITQKGFDERHAYIGGMFGAGIYFAENSSKSNQYVYGIGGGTGCPQHKDRSCYVCRRQLLLCRVALGKSFFQFSALKMAHSPPGHHSIIGRPSGGGLTYPEYVIYRGEQVFTDTH</sequence>
<keyword evidence="5" id="KW-0800">Toxin</keyword>
<dbReference type="FunFam" id="3.90.228.10:FF:000001">
    <property type="entry name" value="Poly [ADP-ribose] polymerase tankyrase-2"/>
    <property type="match status" value="1"/>
</dbReference>
<dbReference type="InterPro" id="IPR001660">
    <property type="entry name" value="SAM"/>
</dbReference>
<dbReference type="PANTHER" id="PTHR24123:SF143">
    <property type="entry name" value="INVERSIN"/>
    <property type="match status" value="1"/>
</dbReference>
<feature type="repeat" description="ANK" evidence="8">
    <location>
        <begin position="597"/>
        <end position="629"/>
    </location>
</feature>
<dbReference type="Pfam" id="PF12796">
    <property type="entry name" value="Ank_2"/>
    <property type="match status" value="6"/>
</dbReference>
<dbReference type="Gene3D" id="6.20.320.10">
    <property type="match status" value="1"/>
</dbReference>
<keyword evidence="2" id="KW-0268">Exocytosis</keyword>
<dbReference type="InterPro" id="IPR012317">
    <property type="entry name" value="Poly(ADP-ribose)pol_cat_dom"/>
</dbReference>
<dbReference type="AlphaFoldDB" id="A0A7R9KFB1"/>
<keyword evidence="5" id="KW-0638">Presynaptic neurotoxin</keyword>
<keyword evidence="13" id="KW-1185">Reference proteome</keyword>
<dbReference type="SMART" id="SM00248">
    <property type="entry name" value="ANK"/>
    <property type="match status" value="17"/>
</dbReference>
<dbReference type="PRINTS" id="PR01415">
    <property type="entry name" value="ANKYRIN"/>
</dbReference>
<dbReference type="InterPro" id="IPR051165">
    <property type="entry name" value="Multifunctional_ANK_Repeat"/>
</dbReference>
<keyword evidence="7" id="KW-0472">Membrane</keyword>
<dbReference type="GO" id="GO:0006887">
    <property type="term" value="P:exocytosis"/>
    <property type="evidence" value="ECO:0007669"/>
    <property type="project" value="UniProtKB-KW"/>
</dbReference>
<feature type="repeat" description="ANK" evidence="8">
    <location>
        <begin position="750"/>
        <end position="782"/>
    </location>
</feature>